<dbReference type="SUPFAM" id="SSF51735">
    <property type="entry name" value="NAD(P)-binding Rossmann-fold domains"/>
    <property type="match status" value="1"/>
</dbReference>
<dbReference type="SUPFAM" id="SSF51395">
    <property type="entry name" value="FMN-linked oxidoreductases"/>
    <property type="match status" value="1"/>
</dbReference>
<dbReference type="InterPro" id="IPR001227">
    <property type="entry name" value="Ac_transferase_dom_sf"/>
</dbReference>
<dbReference type="Pfam" id="PF01575">
    <property type="entry name" value="MaoC_dehydratas"/>
    <property type="match status" value="1"/>
</dbReference>
<dbReference type="InterPro" id="IPR036291">
    <property type="entry name" value="NAD(P)-bd_dom_sf"/>
</dbReference>
<evidence type="ECO:0000256" key="6">
    <source>
        <dbReference type="ARBA" id="ARBA00022842"/>
    </source>
</evidence>
<dbReference type="GO" id="GO:0006633">
    <property type="term" value="P:fatty acid biosynthetic process"/>
    <property type="evidence" value="ECO:0007669"/>
    <property type="project" value="InterPro"/>
</dbReference>
<dbReference type="Gene3D" id="3.90.470.20">
    <property type="entry name" value="4'-phosphopantetheinyl transferase domain"/>
    <property type="match status" value="1"/>
</dbReference>
<dbReference type="Gene3D" id="3.40.50.720">
    <property type="entry name" value="NAD(P)-binding Rossmann-like Domain"/>
    <property type="match status" value="2"/>
</dbReference>
<dbReference type="InterPro" id="IPR014031">
    <property type="entry name" value="Ketoacyl_synth_C"/>
</dbReference>
<dbReference type="PROSITE" id="PS52004">
    <property type="entry name" value="KS3_2"/>
    <property type="match status" value="1"/>
</dbReference>
<dbReference type="OMA" id="WQVTRKA"/>
<dbReference type="InterPro" id="IPR014043">
    <property type="entry name" value="Acyl_transferase_dom"/>
</dbReference>
<evidence type="ECO:0000313" key="14">
    <source>
        <dbReference type="EMBL" id="CEM29078.1"/>
    </source>
</evidence>
<dbReference type="InterPro" id="IPR039569">
    <property type="entry name" value="FAS1-like_DH_region"/>
</dbReference>
<dbReference type="Gene3D" id="6.20.240.10">
    <property type="match status" value="1"/>
</dbReference>
<dbReference type="PRINTS" id="PR01483">
    <property type="entry name" value="FASYNTHASE"/>
</dbReference>
<dbReference type="InterPro" id="IPR032088">
    <property type="entry name" value="SAT"/>
</dbReference>
<dbReference type="InterPro" id="IPR040899">
    <property type="entry name" value="Fas_alpha_ACP"/>
</dbReference>
<evidence type="ECO:0000256" key="2">
    <source>
        <dbReference type="ARBA" id="ARBA00022553"/>
    </source>
</evidence>
<dbReference type="Gene3D" id="3.30.70.3330">
    <property type="match status" value="1"/>
</dbReference>
<dbReference type="Gene3D" id="3.30.1120.100">
    <property type="match status" value="1"/>
</dbReference>
<feature type="region of interest" description="Disordered" evidence="12">
    <location>
        <begin position="2063"/>
        <end position="2090"/>
    </location>
</feature>
<evidence type="ECO:0000256" key="5">
    <source>
        <dbReference type="ARBA" id="ARBA00022801"/>
    </source>
</evidence>
<keyword evidence="3" id="KW-0808">Transferase</keyword>
<dbReference type="InterPro" id="IPR004568">
    <property type="entry name" value="Ppantetheine-prot_Trfase_dom"/>
</dbReference>
<dbReference type="GO" id="GO:0004316">
    <property type="term" value="F:3-oxoacyl-[acyl-carrier-protein] reductase (NADPH) activity"/>
    <property type="evidence" value="ECO:0007669"/>
    <property type="project" value="UniProtKB-EC"/>
</dbReference>
<dbReference type="GO" id="GO:0004315">
    <property type="term" value="F:3-oxoacyl-[acyl-carrier-protein] synthase activity"/>
    <property type="evidence" value="ECO:0007669"/>
    <property type="project" value="UniProtKB-EC"/>
</dbReference>
<evidence type="ECO:0000259" key="13">
    <source>
        <dbReference type="PROSITE" id="PS52004"/>
    </source>
</evidence>
<dbReference type="InterPro" id="IPR014030">
    <property type="entry name" value="Ketoacyl_synth_N"/>
</dbReference>
<dbReference type="InterPro" id="IPR013785">
    <property type="entry name" value="Aldolase_TIM"/>
</dbReference>
<dbReference type="Pfam" id="PF00698">
    <property type="entry name" value="Acyl_transf_1"/>
    <property type="match status" value="1"/>
</dbReference>
<dbReference type="Proteomes" id="UP000041254">
    <property type="component" value="Unassembled WGS sequence"/>
</dbReference>
<dbReference type="SUPFAM" id="SSF52151">
    <property type="entry name" value="FabD/lysophospholipase-like"/>
    <property type="match status" value="2"/>
</dbReference>
<accession>A0A0G4GH80</accession>
<dbReference type="NCBIfam" id="TIGR00556">
    <property type="entry name" value="pantethn_trn"/>
    <property type="match status" value="1"/>
</dbReference>
<organism evidence="14 15">
    <name type="scientific">Vitrella brassicaformis (strain CCMP3155)</name>
    <dbReference type="NCBI Taxonomy" id="1169540"/>
    <lineage>
        <taxon>Eukaryota</taxon>
        <taxon>Sar</taxon>
        <taxon>Alveolata</taxon>
        <taxon>Colpodellida</taxon>
        <taxon>Vitrellaceae</taxon>
        <taxon>Vitrella</taxon>
    </lineage>
</organism>
<evidence type="ECO:0000256" key="4">
    <source>
        <dbReference type="ARBA" id="ARBA00022723"/>
    </source>
</evidence>
<dbReference type="GO" id="GO:0000287">
    <property type="term" value="F:magnesium ion binding"/>
    <property type="evidence" value="ECO:0007669"/>
    <property type="project" value="InterPro"/>
</dbReference>
<dbReference type="STRING" id="1169540.A0A0G4GH80"/>
<dbReference type="GO" id="GO:0016787">
    <property type="term" value="F:hydrolase activity"/>
    <property type="evidence" value="ECO:0007669"/>
    <property type="project" value="UniProtKB-KW"/>
</dbReference>
<comment type="catalytic activity">
    <reaction evidence="11">
        <text>a fatty acyl-[ACP] + malonyl-[ACP] + H(+) = a 3-oxoacyl-[ACP] + holo-[ACP] + CO2</text>
        <dbReference type="Rhea" id="RHEA:22836"/>
        <dbReference type="Rhea" id="RHEA-COMP:9623"/>
        <dbReference type="Rhea" id="RHEA-COMP:9685"/>
        <dbReference type="Rhea" id="RHEA-COMP:9916"/>
        <dbReference type="Rhea" id="RHEA-COMP:14125"/>
        <dbReference type="ChEBI" id="CHEBI:15378"/>
        <dbReference type="ChEBI" id="CHEBI:16526"/>
        <dbReference type="ChEBI" id="CHEBI:64479"/>
        <dbReference type="ChEBI" id="CHEBI:78449"/>
        <dbReference type="ChEBI" id="CHEBI:78776"/>
        <dbReference type="ChEBI" id="CHEBI:138651"/>
        <dbReference type="EC" id="2.3.1.41"/>
    </reaction>
</comment>
<dbReference type="SUPFAM" id="SSF54637">
    <property type="entry name" value="Thioesterase/thiol ester dehydrase-isomerase"/>
    <property type="match status" value="1"/>
</dbReference>
<dbReference type="CDD" id="cd00828">
    <property type="entry name" value="elong_cond_enzymes"/>
    <property type="match status" value="1"/>
</dbReference>
<dbReference type="InParanoid" id="A0A0G4GH80"/>
<keyword evidence="4" id="KW-0479">Metal-binding</keyword>
<dbReference type="GO" id="GO:0004321">
    <property type="term" value="F:fatty-acyl-CoA synthase activity"/>
    <property type="evidence" value="ECO:0007669"/>
    <property type="project" value="UniProtKB-EC"/>
</dbReference>
<dbReference type="Pfam" id="PF18325">
    <property type="entry name" value="Fas_alpha_ACP"/>
    <property type="match status" value="1"/>
</dbReference>
<keyword evidence="8" id="KW-0560">Oxidoreductase</keyword>
<dbReference type="InterPro" id="IPR003965">
    <property type="entry name" value="Fatty_acid_synthase"/>
</dbReference>
<dbReference type="SUPFAM" id="SSF56214">
    <property type="entry name" value="4'-phosphopantetheinyl transferase"/>
    <property type="match status" value="1"/>
</dbReference>
<dbReference type="InterPro" id="IPR047224">
    <property type="entry name" value="FAS_alpha_su_C"/>
</dbReference>
<keyword evidence="15" id="KW-1185">Reference proteome</keyword>
<keyword evidence="5" id="KW-0378">Hydrolase</keyword>
<gene>
    <name evidence="14" type="ORF">Vbra_9946</name>
</gene>
<evidence type="ECO:0000256" key="3">
    <source>
        <dbReference type="ARBA" id="ARBA00022679"/>
    </source>
</evidence>
<dbReference type="Gene3D" id="3.30.70.2490">
    <property type="match status" value="1"/>
</dbReference>
<dbReference type="InterPro" id="IPR016035">
    <property type="entry name" value="Acyl_Trfase/lysoPLipase"/>
</dbReference>
<dbReference type="Pfam" id="PF18314">
    <property type="entry name" value="FAS_I_H"/>
    <property type="match status" value="1"/>
</dbReference>
<dbReference type="Pfam" id="PF08354">
    <property type="entry name" value="Fas1-AflB-like_hel"/>
    <property type="match status" value="1"/>
</dbReference>
<evidence type="ECO:0000256" key="1">
    <source>
        <dbReference type="ARBA" id="ARBA00022450"/>
    </source>
</evidence>
<feature type="domain" description="Ketosynthase family 3 (KS3)" evidence="13">
    <location>
        <begin position="2998"/>
        <end position="3522"/>
    </location>
</feature>
<dbReference type="GO" id="GO:0004318">
    <property type="term" value="F:enoyl-[acyl-carrier-protein] reductase (NADH) activity"/>
    <property type="evidence" value="ECO:0007669"/>
    <property type="project" value="InterPro"/>
</dbReference>
<evidence type="ECO:0000256" key="9">
    <source>
        <dbReference type="ARBA" id="ARBA00048237"/>
    </source>
</evidence>
<dbReference type="Gene3D" id="3.20.20.70">
    <property type="entry name" value="Aldolase class I"/>
    <property type="match status" value="1"/>
</dbReference>
<dbReference type="Pfam" id="PF02801">
    <property type="entry name" value="Ketoacyl-synt_C"/>
    <property type="match status" value="1"/>
</dbReference>
<sequence length="3804" mass="414955">MAHVPPPTTPTRTQSPNEDAMSGGTTAKQNGSPYVACFAGQAVGDYIADLRALYEEYPSIRPFVEHLSQQLYHEVEDEAVGIVQRLGFHKYGFDVMEWIRKPETTPPQSYLSFAPISFPMIFFVQMTQYLCTLEDMGMTPGEFRGLLHAAIGHSQGLVAAACIAHRDAHTVEGLQKVAGNALRMMFWNGLRLQYAYGHPRRVAPNVLNAAVEAGAGKPTPMLSIRGLPVPLLTASLAKVNAYLPPTHHVHIALKNGPDFTVVAGDPSALVQVIEAIKPMQAAPSEDQTRVPFSQRKHPVAFQFLDVSTPFHCSLSESAVAKVADDIGRLGLFADCSQASPLTISCLSNEDGTPLSDKCSTWNDVAMELVRLQSVVINDWLSVCRNVAAMTASVTHVLDFGPGKAGASIGGLTARNLRGSGIGVEFAPTRALEIKVMSLQPAVNWLDEFGPRVRLDVHGRPYVDTKFRRLLGRPPVMVAGMTPTTVKPRIVKAALKAGFHAEIAGGGQHTPEIFKKTVNDVVQSIADGEGVWLNLLFLNPFLWKMQYPLILQLRRDGWPILGVTVAAGVPSPAKADEILANFRSVGIHCVAFKPGSVPAIRAVLEIADRNPDTQIVVQWTGGRAGGHHSFEDQHAPILTTYHEIRALPNTILVAGGGIGDGLSAWKYLSGQWSLPYNRPPMPFDAILMGSRVMACEESWTADEVKEMIAKVEGLPLDREKEWEQSYGTKGCGGVLTVTSELGEPIHLVCNRAAKLWRELDDQYFNKLPDDQLTAALDRDWLKIAQRFNDDYQKLYFCEKKDGTIVRSLSHMTYEEVALRLINISRSTTPSPPRWLTPHFKERLERWLLRAAERLANNEIRQAGGKLFATHELEDDPEGVVQRLVEKVPEIATRLVCAADEDYFIEMCRIVWMKPPNFIPVIDPSLKTWLKKDSLSYSEDDIRFVKDRDPQRVITIHGPIAAGYTHKANEPISDILTNIHKDLIEQAGPPVGQDAPPPVGDPSGEGNWSMTLPSEPGAISKVKASHWLERLAGPERISWKRALLTAPHIVRDKRWVANDLARLFYPRASQTFKCSDTSILIFDPDITRLGLDPSLPSLEATLVAGKSADAPTVRVVLRHPIICCENGGGGGGKGKGKEDPHAELCLEYRFYADRPWAPIVEESYEDRCRKIAAFYTAVWMPEGCRKGEEVIDSLGVRRFRHSISEQTQGYEDLDTAPLEYAIVLAWDAILTSLIGDRPLGDLFRLVHLSNQFKLLDLNQKPFKVGDNVDVSAMPTSLADRDEGRIVTVRALVSRKGQSPLVRIDSSFLFRGPLLEEEKGFTVIERDVDVFVADDAVKGVLMSKDMWHDLKATDVLVGVALSLKVESREERIGNGMSKFETKGTITRSGVQIGSISLTTPSATNCPVLAFLDRHGTPHDKMAPAPPCTYRTQLDRAHHSDVPYAFASRDTNPLHVSPFAAALAGLDRPIVHGMLNAARARQAIEAAVGGPVVMIKAEFVGMVHSASRLKTSCTLIGTRHGSRVVQWELKTEDPHRRGNWVLAVKGTAEVGQPPITYLFTGQGSAEANMGMDLYNTSHAAQAVWDRADAFFKQKYAFSIIDIVKRNPKELWVSFLGQGGDQLRQAYAAIRKSGKDGKDEALFPEAEDSSAPGIRFYASEGLLFATQFTQPAILLFEKAWFEDLRAQGCVQPSALFAGHSLGEYAALCSVANVIPIETIAELVFLRGLTMQSVVDRDHLSRSRYGMVAFSPSRVGKWVTDDMLEALVTGIDQRTGRLLQVVNYNHKGSQYVIAGDLTALETLRLAADKLAKEPPTDLPKGPASSLPPSVEALIGSCWADALETEQRAAEREGPGPLGGETGGIGGFVPLQRGTATIPLKGIDIPFHSRLLRKGVGTFRRLLEHGLAAVEFPPSVFVGKYFPNLVGRPFSLTEGFIEAALKATEGQSNSLKDLLDKFDEWKEDERAMTKKLLICLLSWQFASPVQWIKTMSGVGEHSPSGPLQIIEIGPAPVLVRLARPLQQANPLATTLWITKDRDTIYCHDTSIDEDEIIDDGGPSPSEAAQLSAIDTTVGGGSESERMESPQRGEGSPVASAPQVGIMPVGEVVDVPMDALHALRSLLATRLHLTLDEVPPTATIRALCGGKSALQNEVVGDLSTEFGSEPEGASDKSLETLARDLGAGYTQPGKILTNLTSRMLTKIMPAPLSTVSKARACLAGMGLGENFQNGVLVHAVAHEPSSKFGGEGEGRSWLRSMAEKYADLRGVAMPAGGAAMGAGTGAGSASVAVIDAAALDDLKSALRRSIDALRQYTDPSPSFEEEQLITSALTDLERLEQGVAPSYVFDEHGPRYLSMIKPMFKPPKVRTYDSSWAWVRVDAMTAIHCPKLLSPQDPDLTLLTQKVANTSSPSLCTLLETQAALLAQTDKADKGKAERARILAQAAIKGLNRPPVWLETREPRVPAIEITDDGTVSLAKNPRKRHDKHEGFSGFALEMFNKSTEETRNRCFGLNRALPGQRLPENHQLDAIFSEAMTTTADDGLSFYGKVALVTGAAVGNIAFEVIRGLLMGGARVIVCTAFPEEGSICSYEVFKDLYQSCGSNGSSCVVVPMNGMSAIDCSRVIDHVFDAVLPSLQPLPLNHASSAPSIPHLDLFVPFAAIPETGRTIQMIDDRSEAAHRLMLTNVHRCIGRIMEKNPRGVPPCHVILPLSPNKGLFGGDGLYGESKIGLETLFAKWKSEGWQDRVSIVGAEMGWVRGTGVMSHNDMVAPDIEKDIGMRTFAQMEMGFTLLVLCHPRLVEAARTHPLRADLTGGFRMGAKGIPAAAIRARIMKDAGIRKAIHQDAIKDREVTAQESGKEAAMVAVDGRQADIRVDFPELPTKRRLQSLPDLTGMLDLKSQVVIVGFGEVGPWGSSRTRWEMEAFGKLTIEGALELARWMNLIKYHTGPLATLSNRPYTGWIDSSTSQPVSEKDILPTYHSQLLQHCGLRPIDPVWFRGTYVPTEKMFISERALEGEMEPFEVTSREEAEWFSKYHGHRVDVVDMPDGSVRVKLKEGAKIYVPKAMPFSRRVGGQLPNGFDPVSFGFPKDLSTRVDRVTQWACVAFAEALTSAGLLDPYELYEHVGISEVGTSLGSGMGGQASLRDIFRERWLENDVNGDALQETFVNTPAAWLNMLLVSSAGPVKPCAAACATAGLSVELGVETIRSGKAQVMITGGTEDFTEEGSFEFASMKATNDSTLEVTAGRRPSEASRPFTSTRGGFVESCGAAIHIITTAELAIKMGLPIYAVVGGAETATDREGRSVPAPGQGILCTAREYHPPSGSHVPHPLLELNYRKEALKDEMQQIADWRARKVSEGTAPEGVIDRLCEAKCQRARQYWGSEFWKGEEAIAPLRGALHAYGLTIDDLDVCSMHGTSTQLNDKNESQVLNRQLEHLGRKKGHPLFTIWQKWLTGHPKGAACGWMVNGLIQAMHTGLLPPQRNADNVDSALCDQAYDGILYSHRLIDVGRPLKAAMAHSFGFGQANTEILIIHPDYLWASAGTSKCTAYSAKRAVRQQKASQFLYETLADRQKLIQVKTSPPYSPDATMETLLNPSARASVQPLTHRYAIDPAKSSPTHIAEGQPSLEQTIKKLATDVFNAQQLLKQDSSLHVDSHSGALATTGCYVGVDVEPVSTFAQHSERSDFITRNFTAKERAEAFGQPQQQQGSMTTNSVRAAVRLAGRWCAKEAIVKAMGNLGETKSPPVNVTLDPSASLVDIEVLSLSSASHGVPLVSLYGRAAEVAKTMGVTHPTKQIRVSISHTDEQAVAMAAIHL</sequence>
<dbReference type="InterPro" id="IPR020841">
    <property type="entry name" value="PKS_Beta-ketoAc_synthase_dom"/>
</dbReference>
<dbReference type="InterPro" id="IPR041550">
    <property type="entry name" value="FASI_helical"/>
</dbReference>
<dbReference type="Gene3D" id="3.10.129.10">
    <property type="entry name" value="Hotdog Thioesterase"/>
    <property type="match status" value="1"/>
</dbReference>
<dbReference type="EMBL" id="CDMY01000666">
    <property type="protein sequence ID" value="CEM29078.1"/>
    <property type="molecule type" value="Genomic_DNA"/>
</dbReference>
<proteinExistence type="predicted"/>
<dbReference type="InterPro" id="IPR013565">
    <property type="entry name" value="Fas1/AflB-like_central"/>
</dbReference>
<dbReference type="GO" id="GO:0008897">
    <property type="term" value="F:holo-[acyl-carrier-protein] synthase activity"/>
    <property type="evidence" value="ECO:0007669"/>
    <property type="project" value="InterPro"/>
</dbReference>
<evidence type="ECO:0000313" key="15">
    <source>
        <dbReference type="Proteomes" id="UP000041254"/>
    </source>
</evidence>
<feature type="region of interest" description="Disordered" evidence="12">
    <location>
        <begin position="1"/>
        <end position="27"/>
    </location>
</feature>
<comment type="catalytic activity">
    <reaction evidence="9">
        <text>acetyl-CoA + n malonyl-CoA + 2n NADPH + 4n H(+) = a long-chain-acyl-CoA + n CoA + n CO2 + 2n NADP(+).</text>
        <dbReference type="EC" id="2.3.1.86"/>
    </reaction>
</comment>
<dbReference type="InterPro" id="IPR029069">
    <property type="entry name" value="HotDog_dom_sf"/>
</dbReference>
<dbReference type="Gene3D" id="3.90.25.70">
    <property type="match status" value="1"/>
</dbReference>
<evidence type="ECO:0000256" key="8">
    <source>
        <dbReference type="ARBA" id="ARBA00023002"/>
    </source>
</evidence>
<dbReference type="VEuPathDB" id="CryptoDB:Vbra_9946"/>
<dbReference type="Pfam" id="PF17951">
    <property type="entry name" value="FAS_meander"/>
    <property type="match status" value="1"/>
</dbReference>
<dbReference type="Pfam" id="PF13452">
    <property type="entry name" value="FAS1_DH_region"/>
    <property type="match status" value="1"/>
</dbReference>
<keyword evidence="6" id="KW-0460">Magnesium</keyword>
<dbReference type="Gene3D" id="1.20.930.70">
    <property type="match status" value="1"/>
</dbReference>
<dbReference type="GO" id="GO:0005835">
    <property type="term" value="C:fatty acid synthase complex"/>
    <property type="evidence" value="ECO:0007669"/>
    <property type="project" value="InterPro"/>
</dbReference>
<dbReference type="InterPro" id="IPR037143">
    <property type="entry name" value="4-PPantetheinyl_Trfase_dom_sf"/>
</dbReference>
<dbReference type="Gene3D" id="2.40.128.700">
    <property type="match status" value="1"/>
</dbReference>
<dbReference type="Pfam" id="PF01648">
    <property type="entry name" value="ACPS"/>
    <property type="match status" value="1"/>
</dbReference>
<dbReference type="InterPro" id="IPR040883">
    <property type="entry name" value="FAS_meander"/>
</dbReference>
<dbReference type="InterPro" id="IPR002539">
    <property type="entry name" value="MaoC-like_dom"/>
</dbReference>
<evidence type="ECO:0000256" key="10">
    <source>
        <dbReference type="ARBA" id="ARBA00048508"/>
    </source>
</evidence>
<keyword evidence="1" id="KW-0596">Phosphopantetheine</keyword>
<protein>
    <recommendedName>
        <fullName evidence="13">Ketosynthase family 3 (KS3) domain-containing protein</fullName>
    </recommendedName>
</protein>
<dbReference type="GO" id="GO:0019171">
    <property type="term" value="F:(3R)-hydroxyacyl-[acyl-carrier-protein] dehydratase activity"/>
    <property type="evidence" value="ECO:0007669"/>
    <property type="project" value="InterPro"/>
</dbReference>
<dbReference type="InterPro" id="IPR008278">
    <property type="entry name" value="4-PPantetheinyl_Trfase_dom"/>
</dbReference>
<dbReference type="InterPro" id="IPR050830">
    <property type="entry name" value="Fungal_FAS"/>
</dbReference>
<dbReference type="Pfam" id="PF00109">
    <property type="entry name" value="ketoacyl-synt"/>
    <property type="match status" value="1"/>
</dbReference>
<dbReference type="Pfam" id="PF16073">
    <property type="entry name" value="SAT"/>
    <property type="match status" value="1"/>
</dbReference>
<dbReference type="OrthoDB" id="4251012at2759"/>
<evidence type="ECO:0000256" key="11">
    <source>
        <dbReference type="ARBA" id="ARBA00049541"/>
    </source>
</evidence>
<dbReference type="Gene3D" id="3.40.47.10">
    <property type="match status" value="1"/>
</dbReference>
<dbReference type="Gene3D" id="3.40.366.10">
    <property type="entry name" value="Malonyl-Coenzyme A Acyl Carrier Protein, domain 2"/>
    <property type="match status" value="3"/>
</dbReference>
<dbReference type="InterPro" id="IPR016039">
    <property type="entry name" value="Thiolase-like"/>
</dbReference>
<dbReference type="PANTHER" id="PTHR10982">
    <property type="entry name" value="MALONYL COA-ACYL CARRIER PROTEIN TRANSACYLASE"/>
    <property type="match status" value="1"/>
</dbReference>
<evidence type="ECO:0000256" key="12">
    <source>
        <dbReference type="SAM" id="MobiDB-lite"/>
    </source>
</evidence>
<dbReference type="GO" id="GO:0004312">
    <property type="term" value="F:fatty acid synthase activity"/>
    <property type="evidence" value="ECO:0007669"/>
    <property type="project" value="InterPro"/>
</dbReference>
<comment type="catalytic activity">
    <reaction evidence="10">
        <text>a (3R)-hydroxyacyl-[ACP] + NADP(+) = a 3-oxoacyl-[ACP] + NADPH + H(+)</text>
        <dbReference type="Rhea" id="RHEA:17397"/>
        <dbReference type="Rhea" id="RHEA-COMP:9916"/>
        <dbReference type="Rhea" id="RHEA-COMP:9945"/>
        <dbReference type="ChEBI" id="CHEBI:15378"/>
        <dbReference type="ChEBI" id="CHEBI:57783"/>
        <dbReference type="ChEBI" id="CHEBI:58349"/>
        <dbReference type="ChEBI" id="CHEBI:78776"/>
        <dbReference type="ChEBI" id="CHEBI:78827"/>
        <dbReference type="EC" id="1.1.1.100"/>
    </reaction>
</comment>
<dbReference type="PANTHER" id="PTHR10982:SF21">
    <property type="entry name" value="FATTY ACID SYNTHASE SUBUNIT BETA"/>
    <property type="match status" value="1"/>
</dbReference>
<evidence type="ECO:0000256" key="7">
    <source>
        <dbReference type="ARBA" id="ARBA00022857"/>
    </source>
</evidence>
<name>A0A0G4GH80_VITBC</name>
<dbReference type="SUPFAM" id="SSF53901">
    <property type="entry name" value="Thiolase-like"/>
    <property type="match status" value="2"/>
</dbReference>
<dbReference type="SMART" id="SM00827">
    <property type="entry name" value="PKS_AT"/>
    <property type="match status" value="1"/>
</dbReference>
<keyword evidence="7" id="KW-0521">NADP</keyword>
<reference evidence="14 15" key="1">
    <citation type="submission" date="2014-11" db="EMBL/GenBank/DDBJ databases">
        <authorList>
            <person name="Zhu J."/>
            <person name="Qi W."/>
            <person name="Song R."/>
        </authorList>
    </citation>
    <scope>NUCLEOTIDE SEQUENCE [LARGE SCALE GENOMIC DNA]</scope>
</reference>
<keyword evidence="2" id="KW-0597">Phosphoprotein</keyword>